<dbReference type="CDD" id="cd07377">
    <property type="entry name" value="WHTH_GntR"/>
    <property type="match status" value="1"/>
</dbReference>
<keyword evidence="6" id="KW-1185">Reference proteome</keyword>
<evidence type="ECO:0000256" key="3">
    <source>
        <dbReference type="ARBA" id="ARBA00023163"/>
    </source>
</evidence>
<organism evidence="5 6">
    <name type="scientific">Salibaculum griseiflavum</name>
    <dbReference type="NCBI Taxonomy" id="1914409"/>
    <lineage>
        <taxon>Bacteria</taxon>
        <taxon>Pseudomonadati</taxon>
        <taxon>Pseudomonadota</taxon>
        <taxon>Alphaproteobacteria</taxon>
        <taxon>Rhodobacterales</taxon>
        <taxon>Roseobacteraceae</taxon>
        <taxon>Salibaculum</taxon>
    </lineage>
</organism>
<evidence type="ECO:0000259" key="4">
    <source>
        <dbReference type="PROSITE" id="PS50949"/>
    </source>
</evidence>
<dbReference type="SUPFAM" id="SSF46785">
    <property type="entry name" value="Winged helix' DNA-binding domain"/>
    <property type="match status" value="1"/>
</dbReference>
<reference evidence="6" key="1">
    <citation type="submission" date="2018-05" db="EMBL/GenBank/DDBJ databases">
        <authorList>
            <person name="Du Z."/>
            <person name="Wang X."/>
        </authorList>
    </citation>
    <scope>NUCLEOTIDE SEQUENCE [LARGE SCALE GENOMIC DNA]</scope>
    <source>
        <strain evidence="6">WDS4C29</strain>
    </source>
</reference>
<dbReference type="EMBL" id="QETF01000021">
    <property type="protein sequence ID" value="PWG15901.1"/>
    <property type="molecule type" value="Genomic_DNA"/>
</dbReference>
<dbReference type="Proteomes" id="UP000245293">
    <property type="component" value="Unassembled WGS sequence"/>
</dbReference>
<dbReference type="OrthoDB" id="9788098at2"/>
<dbReference type="RefSeq" id="WP_109389793.1">
    <property type="nucleotide sequence ID" value="NZ_QETF01000021.1"/>
</dbReference>
<dbReference type="PROSITE" id="PS50949">
    <property type="entry name" value="HTH_GNTR"/>
    <property type="match status" value="1"/>
</dbReference>
<dbReference type="InterPro" id="IPR011711">
    <property type="entry name" value="GntR_C"/>
</dbReference>
<protein>
    <submittedName>
        <fullName evidence="5">GntR family transcriptional regulator</fullName>
    </submittedName>
</protein>
<evidence type="ECO:0000256" key="1">
    <source>
        <dbReference type="ARBA" id="ARBA00023015"/>
    </source>
</evidence>
<proteinExistence type="predicted"/>
<evidence type="ECO:0000313" key="6">
    <source>
        <dbReference type="Proteomes" id="UP000245293"/>
    </source>
</evidence>
<gene>
    <name evidence="5" type="ORF">DFK10_14715</name>
</gene>
<dbReference type="Pfam" id="PF00392">
    <property type="entry name" value="GntR"/>
    <property type="match status" value="1"/>
</dbReference>
<sequence>MNKLETISLEGGGDGPQSMRVYEALRRAILRSDLQPGAALQETELASHLQVSRTPIREAIRRLNADGLVEVIPYKGAFVKALSRTEVREIYETAEGLEGMAAWLAARKVAAEGGVERLQKAAQAMREAFDRGDVVARTEADTEFHAALHELADNAYLAQALARLREQVHRVRHLTARAFGGNAASLEEHEAACRAIADGDAELARTITQKHWERVRTETLSLLP</sequence>
<evidence type="ECO:0000313" key="5">
    <source>
        <dbReference type="EMBL" id="PWG15901.1"/>
    </source>
</evidence>
<dbReference type="PRINTS" id="PR00035">
    <property type="entry name" value="HTHGNTR"/>
</dbReference>
<accession>A0A2V1P005</accession>
<dbReference type="GO" id="GO:0003700">
    <property type="term" value="F:DNA-binding transcription factor activity"/>
    <property type="evidence" value="ECO:0007669"/>
    <property type="project" value="InterPro"/>
</dbReference>
<feature type="domain" description="HTH gntR-type" evidence="4">
    <location>
        <begin position="15"/>
        <end position="82"/>
    </location>
</feature>
<evidence type="ECO:0000256" key="2">
    <source>
        <dbReference type="ARBA" id="ARBA00023125"/>
    </source>
</evidence>
<keyword evidence="1" id="KW-0805">Transcription regulation</keyword>
<dbReference type="Gene3D" id="1.10.10.10">
    <property type="entry name" value="Winged helix-like DNA-binding domain superfamily/Winged helix DNA-binding domain"/>
    <property type="match status" value="1"/>
</dbReference>
<keyword evidence="3" id="KW-0804">Transcription</keyword>
<dbReference type="PANTHER" id="PTHR43537:SF24">
    <property type="entry name" value="GLUCONATE OPERON TRANSCRIPTIONAL REPRESSOR"/>
    <property type="match status" value="1"/>
</dbReference>
<dbReference type="SMART" id="SM00345">
    <property type="entry name" value="HTH_GNTR"/>
    <property type="match status" value="1"/>
</dbReference>
<comment type="caution">
    <text evidence="5">The sequence shown here is derived from an EMBL/GenBank/DDBJ whole genome shotgun (WGS) entry which is preliminary data.</text>
</comment>
<name>A0A2V1P005_9RHOB</name>
<dbReference type="InterPro" id="IPR036388">
    <property type="entry name" value="WH-like_DNA-bd_sf"/>
</dbReference>
<dbReference type="InterPro" id="IPR036390">
    <property type="entry name" value="WH_DNA-bd_sf"/>
</dbReference>
<dbReference type="Pfam" id="PF07729">
    <property type="entry name" value="FCD"/>
    <property type="match status" value="1"/>
</dbReference>
<dbReference type="SUPFAM" id="SSF48008">
    <property type="entry name" value="GntR ligand-binding domain-like"/>
    <property type="match status" value="1"/>
</dbReference>
<dbReference type="InterPro" id="IPR000524">
    <property type="entry name" value="Tscrpt_reg_HTH_GntR"/>
</dbReference>
<dbReference type="PANTHER" id="PTHR43537">
    <property type="entry name" value="TRANSCRIPTIONAL REGULATOR, GNTR FAMILY"/>
    <property type="match status" value="1"/>
</dbReference>
<dbReference type="Gene3D" id="1.20.120.530">
    <property type="entry name" value="GntR ligand-binding domain-like"/>
    <property type="match status" value="1"/>
</dbReference>
<dbReference type="InterPro" id="IPR008920">
    <property type="entry name" value="TF_FadR/GntR_C"/>
</dbReference>
<keyword evidence="2" id="KW-0238">DNA-binding</keyword>
<dbReference type="GO" id="GO:0003677">
    <property type="term" value="F:DNA binding"/>
    <property type="evidence" value="ECO:0007669"/>
    <property type="project" value="UniProtKB-KW"/>
</dbReference>
<dbReference type="SMART" id="SM00895">
    <property type="entry name" value="FCD"/>
    <property type="match status" value="1"/>
</dbReference>
<dbReference type="AlphaFoldDB" id="A0A2V1P005"/>